<evidence type="ECO:0000256" key="2">
    <source>
        <dbReference type="ARBA" id="ARBA00012513"/>
    </source>
</evidence>
<dbReference type="PROSITE" id="PS00108">
    <property type="entry name" value="PROTEIN_KINASE_ST"/>
    <property type="match status" value="1"/>
</dbReference>
<dbReference type="SUPFAM" id="SSF56112">
    <property type="entry name" value="Protein kinase-like (PK-like)"/>
    <property type="match status" value="1"/>
</dbReference>
<dbReference type="CDD" id="cd08217">
    <property type="entry name" value="STKc_Nek2"/>
    <property type="match status" value="1"/>
</dbReference>
<dbReference type="InterPro" id="IPR008271">
    <property type="entry name" value="Ser/Thr_kinase_AS"/>
</dbReference>
<dbReference type="PANTHER" id="PTHR44899">
    <property type="entry name" value="CAMK FAMILY PROTEIN KINASE"/>
    <property type="match status" value="1"/>
</dbReference>
<dbReference type="Pfam" id="PF00069">
    <property type="entry name" value="Pkinase"/>
    <property type="match status" value="1"/>
</dbReference>
<feature type="region of interest" description="Disordered" evidence="11">
    <location>
        <begin position="123"/>
        <end position="159"/>
    </location>
</feature>
<evidence type="ECO:0000256" key="6">
    <source>
        <dbReference type="ARBA" id="ARBA00022777"/>
    </source>
</evidence>
<dbReference type="InterPro" id="IPR032098">
    <property type="entry name" value="Acyltransf_C"/>
</dbReference>
<dbReference type="PROSITE" id="PS50011">
    <property type="entry name" value="PROTEIN_KINASE_DOM"/>
    <property type="match status" value="1"/>
</dbReference>
<keyword evidence="14" id="KW-1185">Reference proteome</keyword>
<evidence type="ECO:0000313" key="13">
    <source>
        <dbReference type="EMBL" id="KAL1254421.1"/>
    </source>
</evidence>
<evidence type="ECO:0000256" key="11">
    <source>
        <dbReference type="SAM" id="MobiDB-lite"/>
    </source>
</evidence>
<evidence type="ECO:0000256" key="1">
    <source>
        <dbReference type="ARBA" id="ARBA00010886"/>
    </source>
</evidence>
<feature type="compositionally biased region" description="Basic and acidic residues" evidence="11">
    <location>
        <begin position="1107"/>
        <end position="1119"/>
    </location>
</feature>
<dbReference type="Gene3D" id="3.30.200.20">
    <property type="entry name" value="Phosphorylase Kinase, domain 1"/>
    <property type="match status" value="2"/>
</dbReference>
<evidence type="ECO:0000256" key="3">
    <source>
        <dbReference type="ARBA" id="ARBA00022527"/>
    </source>
</evidence>
<dbReference type="SMART" id="SM00220">
    <property type="entry name" value="S_TKc"/>
    <property type="match status" value="1"/>
</dbReference>
<gene>
    <name evidence="13" type="ORF">QQF64_016650</name>
</gene>
<evidence type="ECO:0000256" key="5">
    <source>
        <dbReference type="ARBA" id="ARBA00022741"/>
    </source>
</evidence>
<dbReference type="Gene3D" id="1.10.510.10">
    <property type="entry name" value="Transferase(Phosphotransferase) domain 1"/>
    <property type="match status" value="1"/>
</dbReference>
<protein>
    <recommendedName>
        <fullName evidence="2">non-specific serine/threonine protein kinase</fullName>
        <ecNumber evidence="2">2.7.11.1</ecNumber>
    </recommendedName>
</protein>
<keyword evidence="5" id="KW-0547">Nucleotide-binding</keyword>
<dbReference type="InterPro" id="IPR051131">
    <property type="entry name" value="NEK_Ser/Thr_kinase_NIMA"/>
</dbReference>
<dbReference type="InterPro" id="IPR002123">
    <property type="entry name" value="Plipid/glycerol_acylTrfase"/>
</dbReference>
<feature type="region of interest" description="Disordered" evidence="11">
    <location>
        <begin position="1"/>
        <end position="34"/>
    </location>
</feature>
<dbReference type="PANTHER" id="PTHR44899:SF10">
    <property type="entry name" value="NIMA-RELATED KINASE 2"/>
    <property type="match status" value="1"/>
</dbReference>
<feature type="compositionally biased region" description="Polar residues" evidence="11">
    <location>
        <begin position="1"/>
        <end position="11"/>
    </location>
</feature>
<proteinExistence type="inferred from homology"/>
<dbReference type="Pfam" id="PF01553">
    <property type="entry name" value="Acyltransferase"/>
    <property type="match status" value="1"/>
</dbReference>
<comment type="catalytic activity">
    <reaction evidence="9">
        <text>L-seryl-[protein] + ATP = O-phospho-L-seryl-[protein] + ADP + H(+)</text>
        <dbReference type="Rhea" id="RHEA:17989"/>
        <dbReference type="Rhea" id="RHEA-COMP:9863"/>
        <dbReference type="Rhea" id="RHEA-COMP:11604"/>
        <dbReference type="ChEBI" id="CHEBI:15378"/>
        <dbReference type="ChEBI" id="CHEBI:29999"/>
        <dbReference type="ChEBI" id="CHEBI:30616"/>
        <dbReference type="ChEBI" id="CHEBI:83421"/>
        <dbReference type="ChEBI" id="CHEBI:456216"/>
        <dbReference type="EC" id="2.7.11.1"/>
    </reaction>
</comment>
<dbReference type="CDD" id="cd07990">
    <property type="entry name" value="LPLAT_LCLAT1-like"/>
    <property type="match status" value="1"/>
</dbReference>
<keyword evidence="3" id="KW-0723">Serine/threonine-protein kinase</keyword>
<keyword evidence="10" id="KW-0175">Coiled coil</keyword>
<dbReference type="Pfam" id="PF16076">
    <property type="entry name" value="Acyltransf_C"/>
    <property type="match status" value="1"/>
</dbReference>
<evidence type="ECO:0000256" key="9">
    <source>
        <dbReference type="ARBA" id="ARBA00048679"/>
    </source>
</evidence>
<sequence>MDSNSNSSLATQKEPLSEVGFEPTPPFGDQKSQQLRRLKYLESGALDHSAILTLVQKDSNSSLATRKESLSEVGFEPTPPFGDQKSQQLRRLKYLESGALDRSAILTLTWNLATRKELLSEVGFEPTPPFGDPESQQAEEEVGFEPTPPLGDQKSQQRRRLKHLESGALDCSAILTLAWNNRAGPVPVRVPLLSLRVPAACRRSRITEPKIIIIIIIPEERPREYMSDTPHPERKDEFTSLISSVYRVRFGDLSEDPEVRPPVGSAASRVHRSSSSATCNRTEPSEPICSFTSGLRVSTAGQYSMAPHLDAARKLFWILMKSLLRFTFMFVNNCVAIPSYCLYLIVLQPLRLLDAPTFWYIEGVMFRWLLAMVASWGWCAGYTVTEWGDDVRSMSEDEAMVIVNHQATGDVCTLMMCLQDKGTVVRKMMWLMDHVFKYTNFGVVSLIHGDFFIRQGKAHREKQLVYLKDHLDKYYYSRDRKWIVLFPEGGFLRKRRETSQSFAKKNDLPYLTHVTLPRLGATQIILKSLGPQQENGILGTEGSPPGQSNKSKGLQWVIDVTIAYPNARPIDIQTWIFGYRDPTVTHVHYRTYPIKDVPVESEALTDWLYQRFVEKEKLLAHFYKTGAFPPLDGQKEVASRNMTLDNGWLFFVQTFAFASGYMWTTQSCRIRSRSPSLRRTDTSTQSQLPVQTCVYPLDLRRTTLNELRSLKPGPTTVCMMPSKTEDYEVMITIGCGSYGKCQKIRRKSDGKILVWKVLDYGTMAEAEKQMLVSEVNLLRELKHPNIVRYYDRIIDRTNTTLYIVMEYCEGGDLASLINRCIKDRRYLEEEFILRVMAQLSLALKECHGRCNGSSTVLHRDLKPANIFLDVKQNVKLGDFGLARILNHDTSFAKTFVGTPYYMSPEQINRMSYNEKSDIWSLGCLLYELCALSPPFTAYNQTELAVKIREGKFRRIPYRFSDNLNTLLSKMLNLKDYLRPSVESILQNSLISGYVTQEQKRLQEKQRRRSVDIEQPKHPESSLLAELRLKEQILREREQALKEREQRLEQREQELCVREQQSNEKLARAESLLKAYNLIRQQRALSLLSASDTENEENISPGKKRVHFAGDGKENGKPESRLIAKPQEHCIAKRHQWANMRIQALGEEEKICSPKHREMQGIR</sequence>
<feature type="region of interest" description="Disordered" evidence="11">
    <location>
        <begin position="68"/>
        <end position="87"/>
    </location>
</feature>
<keyword evidence="7" id="KW-0067">ATP-binding</keyword>
<evidence type="ECO:0000256" key="7">
    <source>
        <dbReference type="ARBA" id="ARBA00022840"/>
    </source>
</evidence>
<feature type="coiled-coil region" evidence="10">
    <location>
        <begin position="1023"/>
        <end position="1053"/>
    </location>
</feature>
<feature type="region of interest" description="Disordered" evidence="11">
    <location>
        <begin position="1094"/>
        <end position="1119"/>
    </location>
</feature>
<dbReference type="EMBL" id="JAYMGO010000020">
    <property type="protein sequence ID" value="KAL1254421.1"/>
    <property type="molecule type" value="Genomic_DNA"/>
</dbReference>
<name>A0ABR3LND7_9TELE</name>
<dbReference type="Proteomes" id="UP001558613">
    <property type="component" value="Unassembled WGS sequence"/>
</dbReference>
<dbReference type="EC" id="2.7.11.1" evidence="2"/>
<comment type="caution">
    <text evidence="13">The sequence shown here is derived from an EMBL/GenBank/DDBJ whole genome shotgun (WGS) entry which is preliminary data.</text>
</comment>
<accession>A0ABR3LND7</accession>
<keyword evidence="6" id="KW-0418">Kinase</keyword>
<evidence type="ECO:0000313" key="14">
    <source>
        <dbReference type="Proteomes" id="UP001558613"/>
    </source>
</evidence>
<feature type="domain" description="Protein kinase" evidence="12">
    <location>
        <begin position="727"/>
        <end position="990"/>
    </location>
</feature>
<evidence type="ECO:0000256" key="4">
    <source>
        <dbReference type="ARBA" id="ARBA00022679"/>
    </source>
</evidence>
<comment type="catalytic activity">
    <reaction evidence="8">
        <text>L-threonyl-[protein] + ATP = O-phospho-L-threonyl-[protein] + ADP + H(+)</text>
        <dbReference type="Rhea" id="RHEA:46608"/>
        <dbReference type="Rhea" id="RHEA-COMP:11060"/>
        <dbReference type="Rhea" id="RHEA-COMP:11605"/>
        <dbReference type="ChEBI" id="CHEBI:15378"/>
        <dbReference type="ChEBI" id="CHEBI:30013"/>
        <dbReference type="ChEBI" id="CHEBI:30616"/>
        <dbReference type="ChEBI" id="CHEBI:61977"/>
        <dbReference type="ChEBI" id="CHEBI:456216"/>
        <dbReference type="EC" id="2.7.11.1"/>
    </reaction>
</comment>
<organism evidence="13 14">
    <name type="scientific">Cirrhinus molitorella</name>
    <name type="common">mud carp</name>
    <dbReference type="NCBI Taxonomy" id="172907"/>
    <lineage>
        <taxon>Eukaryota</taxon>
        <taxon>Metazoa</taxon>
        <taxon>Chordata</taxon>
        <taxon>Craniata</taxon>
        <taxon>Vertebrata</taxon>
        <taxon>Euteleostomi</taxon>
        <taxon>Actinopterygii</taxon>
        <taxon>Neopterygii</taxon>
        <taxon>Teleostei</taxon>
        <taxon>Ostariophysi</taxon>
        <taxon>Cypriniformes</taxon>
        <taxon>Cyprinidae</taxon>
        <taxon>Labeoninae</taxon>
        <taxon>Labeonini</taxon>
        <taxon>Cirrhinus</taxon>
    </lineage>
</organism>
<keyword evidence="4" id="KW-0808">Transferase</keyword>
<dbReference type="InterPro" id="IPR000719">
    <property type="entry name" value="Prot_kinase_dom"/>
</dbReference>
<reference evidence="13 14" key="1">
    <citation type="submission" date="2023-09" db="EMBL/GenBank/DDBJ databases">
        <authorList>
            <person name="Wang M."/>
        </authorList>
    </citation>
    <scope>NUCLEOTIDE SEQUENCE [LARGE SCALE GENOMIC DNA]</scope>
    <source>
        <strain evidence="13">GT-2023</strain>
        <tissue evidence="13">Liver</tissue>
    </source>
</reference>
<evidence type="ECO:0000256" key="8">
    <source>
        <dbReference type="ARBA" id="ARBA00047899"/>
    </source>
</evidence>
<dbReference type="SUPFAM" id="SSF69593">
    <property type="entry name" value="Glycerol-3-phosphate (1)-acyltransferase"/>
    <property type="match status" value="1"/>
</dbReference>
<evidence type="ECO:0000256" key="10">
    <source>
        <dbReference type="SAM" id="Coils"/>
    </source>
</evidence>
<dbReference type="SMART" id="SM00563">
    <property type="entry name" value="PlsC"/>
    <property type="match status" value="1"/>
</dbReference>
<dbReference type="InterPro" id="IPR011009">
    <property type="entry name" value="Kinase-like_dom_sf"/>
</dbReference>
<comment type="similarity">
    <text evidence="1">Belongs to the protein kinase superfamily. NEK Ser/Thr protein kinase family. NIMA subfamily.</text>
</comment>
<evidence type="ECO:0000259" key="12">
    <source>
        <dbReference type="PROSITE" id="PS50011"/>
    </source>
</evidence>